<dbReference type="SUPFAM" id="SSF46785">
    <property type="entry name" value="Winged helix' DNA-binding domain"/>
    <property type="match status" value="1"/>
</dbReference>
<reference evidence="5 6" key="1">
    <citation type="submission" date="2018-06" db="EMBL/GenBank/DDBJ databases">
        <authorList>
            <consortium name="Pathogen Informatics"/>
            <person name="Doyle S."/>
        </authorList>
    </citation>
    <scope>NUCLEOTIDE SEQUENCE [LARGE SCALE GENOMIC DNA]</scope>
    <source>
        <strain evidence="5 6">NCTC10699</strain>
    </source>
</reference>
<feature type="domain" description="HTH gntR-type" evidence="4">
    <location>
        <begin position="7"/>
        <end position="75"/>
    </location>
</feature>
<dbReference type="InterPro" id="IPR000524">
    <property type="entry name" value="Tscrpt_reg_HTH_GntR"/>
</dbReference>
<evidence type="ECO:0000256" key="2">
    <source>
        <dbReference type="ARBA" id="ARBA00023125"/>
    </source>
</evidence>
<dbReference type="InterPro" id="IPR050679">
    <property type="entry name" value="Bact_HTH_transcr_reg"/>
</dbReference>
<dbReference type="PROSITE" id="PS50949">
    <property type="entry name" value="HTH_GNTR"/>
    <property type="match status" value="1"/>
</dbReference>
<sequence>MNQTEKESRYINIAKELAQRISKGEFPVGSLLPTEMELCETYQASRHTIRDALRELSDIGLVSRKKRIGTRVESIAETPINRAQSLASLEDLVELAKNNVRVVKDIQTRVADSALADLIGCPLGSHWIQIESVREDADNTNAPICITDSYVHASYEKIVELIKSDPYALISDLIEQQYGRRSVEVRQTITAVAINSREAKILHAEEGFPALKIIRHYLDRLGKVIETTVSIHPAGRYTCSIILKRMTKAKI</sequence>
<dbReference type="Proteomes" id="UP000254280">
    <property type="component" value="Unassembled WGS sequence"/>
</dbReference>
<dbReference type="EMBL" id="UGSS01000002">
    <property type="protein sequence ID" value="SUB33948.1"/>
    <property type="molecule type" value="Genomic_DNA"/>
</dbReference>
<dbReference type="OrthoDB" id="9808698at2"/>
<keyword evidence="6" id="KW-1185">Reference proteome</keyword>
<organism evidence="5 6">
    <name type="scientific">[Pasteurella] mairii</name>
    <dbReference type="NCBI Taxonomy" id="757"/>
    <lineage>
        <taxon>Bacteria</taxon>
        <taxon>Pseudomonadati</taxon>
        <taxon>Pseudomonadota</taxon>
        <taxon>Gammaproteobacteria</taxon>
        <taxon>Pasteurellales</taxon>
        <taxon>Pasteurellaceae</taxon>
    </lineage>
</organism>
<accession>A0A379B6S5</accession>
<dbReference type="InterPro" id="IPR036390">
    <property type="entry name" value="WH_DNA-bd_sf"/>
</dbReference>
<dbReference type="PRINTS" id="PR00035">
    <property type="entry name" value="HTHGNTR"/>
</dbReference>
<dbReference type="SMART" id="SM00866">
    <property type="entry name" value="UTRA"/>
    <property type="match status" value="1"/>
</dbReference>
<dbReference type="Pfam" id="PF00392">
    <property type="entry name" value="GntR"/>
    <property type="match status" value="1"/>
</dbReference>
<dbReference type="GO" id="GO:0003677">
    <property type="term" value="F:DNA binding"/>
    <property type="evidence" value="ECO:0007669"/>
    <property type="project" value="UniProtKB-KW"/>
</dbReference>
<dbReference type="SMART" id="SM00345">
    <property type="entry name" value="HTH_GNTR"/>
    <property type="match status" value="1"/>
</dbReference>
<evidence type="ECO:0000256" key="1">
    <source>
        <dbReference type="ARBA" id="ARBA00023015"/>
    </source>
</evidence>
<dbReference type="CDD" id="cd07377">
    <property type="entry name" value="WHTH_GntR"/>
    <property type="match status" value="1"/>
</dbReference>
<dbReference type="InterPro" id="IPR011663">
    <property type="entry name" value="UTRA"/>
</dbReference>
<name>A0A379B6S5_9PAST</name>
<evidence type="ECO:0000313" key="6">
    <source>
        <dbReference type="Proteomes" id="UP000254280"/>
    </source>
</evidence>
<keyword evidence="1" id="KW-0805">Transcription regulation</keyword>
<evidence type="ECO:0000259" key="4">
    <source>
        <dbReference type="PROSITE" id="PS50949"/>
    </source>
</evidence>
<dbReference type="GO" id="GO:0045892">
    <property type="term" value="P:negative regulation of DNA-templated transcription"/>
    <property type="evidence" value="ECO:0007669"/>
    <property type="project" value="TreeGrafter"/>
</dbReference>
<dbReference type="AlphaFoldDB" id="A0A379B6S5"/>
<dbReference type="Pfam" id="PF07702">
    <property type="entry name" value="UTRA"/>
    <property type="match status" value="1"/>
</dbReference>
<evidence type="ECO:0000256" key="3">
    <source>
        <dbReference type="ARBA" id="ARBA00023163"/>
    </source>
</evidence>
<evidence type="ECO:0000313" key="5">
    <source>
        <dbReference type="EMBL" id="SUB33948.1"/>
    </source>
</evidence>
<protein>
    <submittedName>
        <fullName evidence="5">HTH-type transcriptional repressor yvoA</fullName>
    </submittedName>
</protein>
<keyword evidence="3" id="KW-0804">Transcription</keyword>
<dbReference type="Gene3D" id="1.10.10.10">
    <property type="entry name" value="Winged helix-like DNA-binding domain superfamily/Winged helix DNA-binding domain"/>
    <property type="match status" value="1"/>
</dbReference>
<dbReference type="GO" id="GO:0003700">
    <property type="term" value="F:DNA-binding transcription factor activity"/>
    <property type="evidence" value="ECO:0007669"/>
    <property type="project" value="InterPro"/>
</dbReference>
<dbReference type="PANTHER" id="PTHR44846">
    <property type="entry name" value="MANNOSYL-D-GLYCERATE TRANSPORT/METABOLISM SYSTEM REPRESSOR MNGR-RELATED"/>
    <property type="match status" value="1"/>
</dbReference>
<dbReference type="PANTHER" id="PTHR44846:SF1">
    <property type="entry name" value="MANNOSYL-D-GLYCERATE TRANSPORT_METABOLISM SYSTEM REPRESSOR MNGR-RELATED"/>
    <property type="match status" value="1"/>
</dbReference>
<dbReference type="Gene3D" id="3.40.1410.10">
    <property type="entry name" value="Chorismate lyase-like"/>
    <property type="match status" value="1"/>
</dbReference>
<keyword evidence="2" id="KW-0238">DNA-binding</keyword>
<dbReference type="InterPro" id="IPR028978">
    <property type="entry name" value="Chorismate_lyase_/UTRA_dom_sf"/>
</dbReference>
<gene>
    <name evidence="5" type="primary">yvoA</name>
    <name evidence="5" type="ORF">NCTC10699_01584</name>
</gene>
<proteinExistence type="predicted"/>
<dbReference type="InterPro" id="IPR036388">
    <property type="entry name" value="WH-like_DNA-bd_sf"/>
</dbReference>
<dbReference type="SUPFAM" id="SSF64288">
    <property type="entry name" value="Chorismate lyase-like"/>
    <property type="match status" value="1"/>
</dbReference>